<name>A0A9N7YNP7_PLEPL</name>
<reference evidence="1" key="1">
    <citation type="submission" date="2020-03" db="EMBL/GenBank/DDBJ databases">
        <authorList>
            <person name="Weist P."/>
        </authorList>
    </citation>
    <scope>NUCLEOTIDE SEQUENCE</scope>
</reference>
<accession>A0A9N7YNP7</accession>
<proteinExistence type="predicted"/>
<evidence type="ECO:0000313" key="1">
    <source>
        <dbReference type="EMBL" id="CAB1432258.1"/>
    </source>
</evidence>
<gene>
    <name evidence="1" type="ORF">PLEPLA_LOCUS20315</name>
</gene>
<dbReference type="Proteomes" id="UP001153269">
    <property type="component" value="Unassembled WGS sequence"/>
</dbReference>
<sequence>MRTVYLQRRSHSEGCKVSKVRRKSRKESVTLRLNKQSDVEDEDVLCTGGSARRKKRRQVHWWVSRSGEENWGLRTTAVTSNLEGKHVNIHIMSARLEVIEAGVLGALE</sequence>
<dbReference type="EMBL" id="CADEAL010001422">
    <property type="protein sequence ID" value="CAB1432258.1"/>
    <property type="molecule type" value="Genomic_DNA"/>
</dbReference>
<organism evidence="1 2">
    <name type="scientific">Pleuronectes platessa</name>
    <name type="common">European plaice</name>
    <dbReference type="NCBI Taxonomy" id="8262"/>
    <lineage>
        <taxon>Eukaryota</taxon>
        <taxon>Metazoa</taxon>
        <taxon>Chordata</taxon>
        <taxon>Craniata</taxon>
        <taxon>Vertebrata</taxon>
        <taxon>Euteleostomi</taxon>
        <taxon>Actinopterygii</taxon>
        <taxon>Neopterygii</taxon>
        <taxon>Teleostei</taxon>
        <taxon>Neoteleostei</taxon>
        <taxon>Acanthomorphata</taxon>
        <taxon>Carangaria</taxon>
        <taxon>Pleuronectiformes</taxon>
        <taxon>Pleuronectoidei</taxon>
        <taxon>Pleuronectidae</taxon>
        <taxon>Pleuronectes</taxon>
    </lineage>
</organism>
<comment type="caution">
    <text evidence="1">The sequence shown here is derived from an EMBL/GenBank/DDBJ whole genome shotgun (WGS) entry which is preliminary data.</text>
</comment>
<keyword evidence="2" id="KW-1185">Reference proteome</keyword>
<protein>
    <submittedName>
        <fullName evidence="1">Uncharacterized protein</fullName>
    </submittedName>
</protein>
<evidence type="ECO:0000313" key="2">
    <source>
        <dbReference type="Proteomes" id="UP001153269"/>
    </source>
</evidence>
<dbReference type="AlphaFoldDB" id="A0A9N7YNP7"/>